<dbReference type="Proteomes" id="UP000703661">
    <property type="component" value="Unassembled WGS sequence"/>
</dbReference>
<protein>
    <submittedName>
        <fullName evidence="2">Uncharacterized protein</fullName>
    </submittedName>
</protein>
<accession>A0A9P6T0V2</accession>
<gene>
    <name evidence="2" type="ORF">BGZ80_008943</name>
</gene>
<keyword evidence="3" id="KW-1185">Reference proteome</keyword>
<sequence length="80" mass="8368">MISRTTYSLLLLLVALAILLSTTDAKAIPKANTKGLVNPEALEDALAATILVDEVPTAVAEAMPETTSAKRGRKKSSSSK</sequence>
<organism evidence="2 3">
    <name type="scientific">Entomortierella chlamydospora</name>
    <dbReference type="NCBI Taxonomy" id="101097"/>
    <lineage>
        <taxon>Eukaryota</taxon>
        <taxon>Fungi</taxon>
        <taxon>Fungi incertae sedis</taxon>
        <taxon>Mucoromycota</taxon>
        <taxon>Mortierellomycotina</taxon>
        <taxon>Mortierellomycetes</taxon>
        <taxon>Mortierellales</taxon>
        <taxon>Mortierellaceae</taxon>
        <taxon>Entomortierella</taxon>
    </lineage>
</organism>
<feature type="signal peptide" evidence="1">
    <location>
        <begin position="1"/>
        <end position="25"/>
    </location>
</feature>
<feature type="chain" id="PRO_5040166863" evidence="1">
    <location>
        <begin position="26"/>
        <end position="80"/>
    </location>
</feature>
<name>A0A9P6T0V2_9FUNG</name>
<proteinExistence type="predicted"/>
<keyword evidence="1" id="KW-0732">Signal</keyword>
<dbReference type="EMBL" id="JAAAID010000503">
    <property type="protein sequence ID" value="KAG0016778.1"/>
    <property type="molecule type" value="Genomic_DNA"/>
</dbReference>
<dbReference type="AlphaFoldDB" id="A0A9P6T0V2"/>
<evidence type="ECO:0000256" key="1">
    <source>
        <dbReference type="SAM" id="SignalP"/>
    </source>
</evidence>
<evidence type="ECO:0000313" key="3">
    <source>
        <dbReference type="Proteomes" id="UP000703661"/>
    </source>
</evidence>
<reference evidence="2" key="1">
    <citation type="journal article" date="2020" name="Fungal Divers.">
        <title>Resolving the Mortierellaceae phylogeny through synthesis of multi-gene phylogenetics and phylogenomics.</title>
        <authorList>
            <person name="Vandepol N."/>
            <person name="Liber J."/>
            <person name="Desiro A."/>
            <person name="Na H."/>
            <person name="Kennedy M."/>
            <person name="Barry K."/>
            <person name="Grigoriev I.V."/>
            <person name="Miller A.N."/>
            <person name="O'Donnell K."/>
            <person name="Stajich J.E."/>
            <person name="Bonito G."/>
        </authorList>
    </citation>
    <scope>NUCLEOTIDE SEQUENCE</scope>
    <source>
        <strain evidence="2">NRRL 2769</strain>
    </source>
</reference>
<evidence type="ECO:0000313" key="2">
    <source>
        <dbReference type="EMBL" id="KAG0016778.1"/>
    </source>
</evidence>
<comment type="caution">
    <text evidence="2">The sequence shown here is derived from an EMBL/GenBank/DDBJ whole genome shotgun (WGS) entry which is preliminary data.</text>
</comment>